<dbReference type="EMBL" id="JAUTXU010000439">
    <property type="protein sequence ID" value="KAK3680615.1"/>
    <property type="molecule type" value="Genomic_DNA"/>
</dbReference>
<dbReference type="Proteomes" id="UP001281147">
    <property type="component" value="Unassembled WGS sequence"/>
</dbReference>
<protein>
    <submittedName>
        <fullName evidence="1">Uncharacterized protein</fullName>
    </submittedName>
</protein>
<organism evidence="1 2">
    <name type="scientific">Vermiconidia calcicola</name>
    <dbReference type="NCBI Taxonomy" id="1690605"/>
    <lineage>
        <taxon>Eukaryota</taxon>
        <taxon>Fungi</taxon>
        <taxon>Dikarya</taxon>
        <taxon>Ascomycota</taxon>
        <taxon>Pezizomycotina</taxon>
        <taxon>Dothideomycetes</taxon>
        <taxon>Dothideomycetidae</taxon>
        <taxon>Mycosphaerellales</taxon>
        <taxon>Extremaceae</taxon>
        <taxon>Vermiconidia</taxon>
    </lineage>
</organism>
<name>A0ACC3M9A2_9PEZI</name>
<reference evidence="1" key="1">
    <citation type="submission" date="2023-07" db="EMBL/GenBank/DDBJ databases">
        <title>Black Yeasts Isolated from many extreme environments.</title>
        <authorList>
            <person name="Coleine C."/>
            <person name="Stajich J.E."/>
            <person name="Selbmann L."/>
        </authorList>
    </citation>
    <scope>NUCLEOTIDE SEQUENCE</scope>
    <source>
        <strain evidence="1">CCFEE 5714</strain>
    </source>
</reference>
<comment type="caution">
    <text evidence="1">The sequence shown here is derived from an EMBL/GenBank/DDBJ whole genome shotgun (WGS) entry which is preliminary data.</text>
</comment>
<evidence type="ECO:0000313" key="2">
    <source>
        <dbReference type="Proteomes" id="UP001281147"/>
    </source>
</evidence>
<accession>A0ACC3M9A2</accession>
<proteinExistence type="predicted"/>
<keyword evidence="2" id="KW-1185">Reference proteome</keyword>
<sequence>MPHTTAMLFALTSPHQSLSLDDFNTCVCRFRAEDDTSAEKAEALRKGGSLSTRIEAWSCLAMYELENEEALKTDQYKKAREEDGDDESKMFDFLSRRVYKVLSDKRRDDYAQLATSGRTRYMTVVSLQPDPSSELSTEEFHDWYEQEH</sequence>
<evidence type="ECO:0000313" key="1">
    <source>
        <dbReference type="EMBL" id="KAK3680615.1"/>
    </source>
</evidence>
<gene>
    <name evidence="1" type="ORF">LTR37_021141</name>
</gene>